<gene>
    <name evidence="3" type="ORF">RM423_00445</name>
</gene>
<feature type="domain" description="Cobalamin-independent methionine synthase MetE C-terminal/archaeal" evidence="2">
    <location>
        <begin position="16"/>
        <end position="327"/>
    </location>
</feature>
<name>A0ABU2J4D8_9ACTN</name>
<dbReference type="RefSeq" id="WP_311421015.1">
    <property type="nucleotide sequence ID" value="NZ_JAVREH010000001.1"/>
</dbReference>
<evidence type="ECO:0000256" key="1">
    <source>
        <dbReference type="SAM" id="MobiDB-lite"/>
    </source>
</evidence>
<feature type="region of interest" description="Disordered" evidence="1">
    <location>
        <begin position="1"/>
        <end position="22"/>
    </location>
</feature>
<dbReference type="Proteomes" id="UP001183176">
    <property type="component" value="Unassembled WGS sequence"/>
</dbReference>
<evidence type="ECO:0000313" key="3">
    <source>
        <dbReference type="EMBL" id="MDT0259856.1"/>
    </source>
</evidence>
<keyword evidence="4" id="KW-1185">Reference proteome</keyword>
<dbReference type="SUPFAM" id="SSF51726">
    <property type="entry name" value="UROD/MetE-like"/>
    <property type="match status" value="1"/>
</dbReference>
<sequence>MAQSVQAHPWPPGAATGIGSLPGTDPGEAVRLVLGEVPDLPYLPELPERGLGADLVGRTGSLLVDLPLEWQPHGWTVASHPGRDLSRAHDQLARDLDAITELGQGLPLLKVSVCGPMTLGASIELPNLHKVLTDHGAFRDLAASLAEGVREHLADLASRLPGTALVLQVDEPSLPQVLSGRVPTPSGYGTVRSLERSIAGPALAQLLAVAAEGHRVVHCCAEDVPFDLLASSGASAIAVDADLITHADLDAVGELVESGVGLWRGVVPGVDAPISVHSARAKIQPVWSKLGFSPELLASAVVPTPSCGLAGASLGYARKAMKVLSEVGRSLLEEPA</sequence>
<accession>A0ABU2J4D8</accession>
<dbReference type="Gene3D" id="3.20.20.210">
    <property type="match status" value="1"/>
</dbReference>
<evidence type="ECO:0000313" key="4">
    <source>
        <dbReference type="Proteomes" id="UP001183176"/>
    </source>
</evidence>
<proteinExistence type="predicted"/>
<comment type="caution">
    <text evidence="3">The sequence shown here is derived from an EMBL/GenBank/DDBJ whole genome shotgun (WGS) entry which is preliminary data.</text>
</comment>
<dbReference type="EMBL" id="JAVREH010000001">
    <property type="protein sequence ID" value="MDT0259856.1"/>
    <property type="molecule type" value="Genomic_DNA"/>
</dbReference>
<organism evidence="3 4">
    <name type="scientific">Jatrophihabitans lederbergiae</name>
    <dbReference type="NCBI Taxonomy" id="3075547"/>
    <lineage>
        <taxon>Bacteria</taxon>
        <taxon>Bacillati</taxon>
        <taxon>Actinomycetota</taxon>
        <taxon>Actinomycetes</taxon>
        <taxon>Jatrophihabitantales</taxon>
        <taxon>Jatrophihabitantaceae</taxon>
        <taxon>Jatrophihabitans</taxon>
    </lineage>
</organism>
<evidence type="ECO:0000259" key="2">
    <source>
        <dbReference type="Pfam" id="PF01717"/>
    </source>
</evidence>
<dbReference type="InterPro" id="IPR002629">
    <property type="entry name" value="Met_Synth_C/arc"/>
</dbReference>
<reference evidence="4" key="1">
    <citation type="submission" date="2023-07" db="EMBL/GenBank/DDBJ databases">
        <title>30 novel species of actinomycetes from the DSMZ collection.</title>
        <authorList>
            <person name="Nouioui I."/>
        </authorList>
    </citation>
    <scope>NUCLEOTIDE SEQUENCE [LARGE SCALE GENOMIC DNA]</scope>
    <source>
        <strain evidence="4">DSM 44399</strain>
    </source>
</reference>
<dbReference type="CDD" id="cd03310">
    <property type="entry name" value="CIMS_like"/>
    <property type="match status" value="1"/>
</dbReference>
<dbReference type="Pfam" id="PF01717">
    <property type="entry name" value="Meth_synt_2"/>
    <property type="match status" value="1"/>
</dbReference>
<protein>
    <submittedName>
        <fullName evidence="3">Methionine synthase</fullName>
    </submittedName>
</protein>
<dbReference type="InterPro" id="IPR038071">
    <property type="entry name" value="UROD/MetE-like_sf"/>
</dbReference>